<keyword evidence="2" id="KW-0560">Oxidoreductase</keyword>
<dbReference type="InterPro" id="IPR029061">
    <property type="entry name" value="THDP-binding"/>
</dbReference>
<evidence type="ECO:0000313" key="6">
    <source>
        <dbReference type="Proteomes" id="UP000050430"/>
    </source>
</evidence>
<dbReference type="FunFam" id="3.40.50.920:FF:000001">
    <property type="entry name" value="Pyruvate dehydrogenase E1 beta subunit"/>
    <property type="match status" value="1"/>
</dbReference>
<dbReference type="Pfam" id="PF02779">
    <property type="entry name" value="Transket_pyr"/>
    <property type="match status" value="1"/>
</dbReference>
<dbReference type="CDD" id="cd07036">
    <property type="entry name" value="TPP_PYR_E1-PDHc-beta_like"/>
    <property type="match status" value="1"/>
</dbReference>
<sequence length="334" mass="36352">MTNPETKREITMLEAVREALVQEMRRDENVFLIGEDIGVYGGAFGVSKGMQEEFGMERVRDTPISEAGIAGACVGAALMGMRPVGEVMFMDFLTLMMDQLVNQAAKIRVMFGGKVSIPLVMRAPYGSGTGAAAQHCQSLESWFISTPGIKVICPSTPYDAKGLLVSAIRDNNPVVFMENKLLYKAKGFVPEDLYTLPISKGDVKREGKDMTIFSYGVTAQRSLEAAEILAKEGIDIEVIDPRTLKPLDKDLVIQSVSKTGRLLIVHEATKTGGFAGEVTSVVCESEAFDRLDAPIKRLCGLDIPIPYNRTLEKAATPQVEDIVKAARSLAIEGR</sequence>
<dbReference type="Gene3D" id="3.40.50.970">
    <property type="match status" value="1"/>
</dbReference>
<keyword evidence="6" id="KW-1185">Reference proteome</keyword>
<evidence type="ECO:0000259" key="4">
    <source>
        <dbReference type="SMART" id="SM00861"/>
    </source>
</evidence>
<dbReference type="STRING" id="229920.ADM99_08085"/>
<protein>
    <submittedName>
        <fullName evidence="5">Pyruvate dehydrogenase</fullName>
    </submittedName>
</protein>
<gene>
    <name evidence="5" type="ORF">ADM99_08085</name>
</gene>
<dbReference type="EMBL" id="LGCK01000008">
    <property type="protein sequence ID" value="KPL72378.1"/>
    <property type="molecule type" value="Genomic_DNA"/>
</dbReference>
<dbReference type="PANTHER" id="PTHR43257">
    <property type="entry name" value="PYRUVATE DEHYDROGENASE E1 COMPONENT BETA SUBUNIT"/>
    <property type="match status" value="1"/>
</dbReference>
<dbReference type="NCBIfam" id="NF006667">
    <property type="entry name" value="PRK09212.1"/>
    <property type="match status" value="1"/>
</dbReference>
<comment type="cofactor">
    <cofactor evidence="1">
        <name>thiamine diphosphate</name>
        <dbReference type="ChEBI" id="CHEBI:58937"/>
    </cofactor>
</comment>
<evidence type="ECO:0000256" key="2">
    <source>
        <dbReference type="ARBA" id="ARBA00023002"/>
    </source>
</evidence>
<dbReference type="Proteomes" id="UP000050430">
    <property type="component" value="Unassembled WGS sequence"/>
</dbReference>
<dbReference type="SUPFAM" id="SSF52922">
    <property type="entry name" value="TK C-terminal domain-like"/>
    <property type="match status" value="1"/>
</dbReference>
<keyword evidence="3" id="KW-0786">Thiamine pyrophosphate</keyword>
<dbReference type="RefSeq" id="WP_062423112.1">
    <property type="nucleotide sequence ID" value="NZ_BBYA01000012.1"/>
</dbReference>
<dbReference type="InterPro" id="IPR033248">
    <property type="entry name" value="Transketolase_C"/>
</dbReference>
<organism evidence="5 6">
    <name type="scientific">Leptolinea tardivitalis</name>
    <dbReference type="NCBI Taxonomy" id="229920"/>
    <lineage>
        <taxon>Bacteria</taxon>
        <taxon>Bacillati</taxon>
        <taxon>Chloroflexota</taxon>
        <taxon>Anaerolineae</taxon>
        <taxon>Anaerolineales</taxon>
        <taxon>Anaerolineaceae</taxon>
        <taxon>Leptolinea</taxon>
    </lineage>
</organism>
<reference evidence="5 6" key="1">
    <citation type="submission" date="2015-07" db="EMBL/GenBank/DDBJ databases">
        <title>Genome sequence of Leptolinea tardivitalis DSM 16556.</title>
        <authorList>
            <person name="Hemp J."/>
            <person name="Ward L.M."/>
            <person name="Pace L.A."/>
            <person name="Fischer W.W."/>
        </authorList>
    </citation>
    <scope>NUCLEOTIDE SEQUENCE [LARGE SCALE GENOMIC DNA]</scope>
    <source>
        <strain evidence="5 6">YMTK-2</strain>
    </source>
</reference>
<comment type="caution">
    <text evidence="5">The sequence shown here is derived from an EMBL/GenBank/DDBJ whole genome shotgun (WGS) entry which is preliminary data.</text>
</comment>
<dbReference type="AlphaFoldDB" id="A0A0N8GLF8"/>
<evidence type="ECO:0000313" key="5">
    <source>
        <dbReference type="EMBL" id="KPL72378.1"/>
    </source>
</evidence>
<dbReference type="FunFam" id="3.40.50.970:FF:000001">
    <property type="entry name" value="Pyruvate dehydrogenase E1 beta subunit"/>
    <property type="match status" value="1"/>
</dbReference>
<evidence type="ECO:0000256" key="3">
    <source>
        <dbReference type="ARBA" id="ARBA00023052"/>
    </source>
</evidence>
<dbReference type="InterPro" id="IPR005475">
    <property type="entry name" value="Transketolase-like_Pyr-bd"/>
</dbReference>
<proteinExistence type="predicted"/>
<feature type="domain" description="Transketolase-like pyrimidine-binding" evidence="4">
    <location>
        <begin position="10"/>
        <end position="185"/>
    </location>
</feature>
<name>A0A0N8GLF8_9CHLR</name>
<dbReference type="GO" id="GO:0016491">
    <property type="term" value="F:oxidoreductase activity"/>
    <property type="evidence" value="ECO:0007669"/>
    <property type="project" value="UniProtKB-KW"/>
</dbReference>
<dbReference type="SUPFAM" id="SSF52518">
    <property type="entry name" value="Thiamin diphosphate-binding fold (THDP-binding)"/>
    <property type="match status" value="1"/>
</dbReference>
<dbReference type="SMART" id="SM00861">
    <property type="entry name" value="Transket_pyr"/>
    <property type="match status" value="1"/>
</dbReference>
<dbReference type="InterPro" id="IPR009014">
    <property type="entry name" value="Transketo_C/PFOR_II"/>
</dbReference>
<keyword evidence="5" id="KW-0670">Pyruvate</keyword>
<evidence type="ECO:0000256" key="1">
    <source>
        <dbReference type="ARBA" id="ARBA00001964"/>
    </source>
</evidence>
<dbReference type="PANTHER" id="PTHR43257:SF2">
    <property type="entry name" value="PYRUVATE DEHYDROGENASE E1 COMPONENT SUBUNIT BETA"/>
    <property type="match status" value="1"/>
</dbReference>
<dbReference type="PATRIC" id="fig|229920.5.peg.708"/>
<dbReference type="Gene3D" id="3.40.50.920">
    <property type="match status" value="1"/>
</dbReference>
<dbReference type="Pfam" id="PF02780">
    <property type="entry name" value="Transketolase_C"/>
    <property type="match status" value="1"/>
</dbReference>
<accession>A0A0N8GLF8</accession>
<dbReference type="OrthoDB" id="8732661at2"/>